<gene>
    <name evidence="2" type="ORF">EYF80_030388</name>
</gene>
<evidence type="ECO:0000313" key="2">
    <source>
        <dbReference type="EMBL" id="TNN59373.1"/>
    </source>
</evidence>
<keyword evidence="3" id="KW-1185">Reference proteome</keyword>
<sequence>MRITQSQVVLKSSRDFDVDLSLIINAVTHTAPWSRSSAAHMKPRGIVGDDKKSVWPWTEDGSCSSDHHLLATQVTITQGAAGVHLPNGHEILTTLPGRRTLRNAPEEVGVLEGLWLTSGLSMGVSFGSVLRLLVSARVSRANLVHPAGTRRRTRLTPQSPNNAGFKRPGTRQSH</sequence>
<protein>
    <submittedName>
        <fullName evidence="2">Uncharacterized protein</fullName>
    </submittedName>
</protein>
<dbReference type="AlphaFoldDB" id="A0A4Z2H2R0"/>
<accession>A0A4Z2H2R0</accession>
<dbReference type="Proteomes" id="UP000314294">
    <property type="component" value="Unassembled WGS sequence"/>
</dbReference>
<evidence type="ECO:0000313" key="3">
    <source>
        <dbReference type="Proteomes" id="UP000314294"/>
    </source>
</evidence>
<organism evidence="2 3">
    <name type="scientific">Liparis tanakae</name>
    <name type="common">Tanaka's snailfish</name>
    <dbReference type="NCBI Taxonomy" id="230148"/>
    <lineage>
        <taxon>Eukaryota</taxon>
        <taxon>Metazoa</taxon>
        <taxon>Chordata</taxon>
        <taxon>Craniata</taxon>
        <taxon>Vertebrata</taxon>
        <taxon>Euteleostomi</taxon>
        <taxon>Actinopterygii</taxon>
        <taxon>Neopterygii</taxon>
        <taxon>Teleostei</taxon>
        <taxon>Neoteleostei</taxon>
        <taxon>Acanthomorphata</taxon>
        <taxon>Eupercaria</taxon>
        <taxon>Perciformes</taxon>
        <taxon>Cottioidei</taxon>
        <taxon>Cottales</taxon>
        <taxon>Liparidae</taxon>
        <taxon>Liparis</taxon>
    </lineage>
</organism>
<dbReference type="EMBL" id="SRLO01000357">
    <property type="protein sequence ID" value="TNN59373.1"/>
    <property type="molecule type" value="Genomic_DNA"/>
</dbReference>
<proteinExistence type="predicted"/>
<reference evidence="2 3" key="1">
    <citation type="submission" date="2019-03" db="EMBL/GenBank/DDBJ databases">
        <title>First draft genome of Liparis tanakae, snailfish: a comprehensive survey of snailfish specific genes.</title>
        <authorList>
            <person name="Kim W."/>
            <person name="Song I."/>
            <person name="Jeong J.-H."/>
            <person name="Kim D."/>
            <person name="Kim S."/>
            <person name="Ryu S."/>
            <person name="Song J.Y."/>
            <person name="Lee S.K."/>
        </authorList>
    </citation>
    <scope>NUCLEOTIDE SEQUENCE [LARGE SCALE GENOMIC DNA]</scope>
    <source>
        <tissue evidence="2">Muscle</tissue>
    </source>
</reference>
<comment type="caution">
    <text evidence="2">The sequence shown here is derived from an EMBL/GenBank/DDBJ whole genome shotgun (WGS) entry which is preliminary data.</text>
</comment>
<feature type="region of interest" description="Disordered" evidence="1">
    <location>
        <begin position="148"/>
        <end position="174"/>
    </location>
</feature>
<evidence type="ECO:0000256" key="1">
    <source>
        <dbReference type="SAM" id="MobiDB-lite"/>
    </source>
</evidence>
<name>A0A4Z2H2R0_9TELE</name>